<dbReference type="EC" id="5.1.1.3" evidence="2 7"/>
<keyword evidence="9" id="KW-1185">Reference proteome</keyword>
<dbReference type="PANTHER" id="PTHR21198:SF2">
    <property type="entry name" value="GLUTAMATE RACEMASE"/>
    <property type="match status" value="1"/>
</dbReference>
<dbReference type="FunFam" id="3.40.50.1860:FF:000001">
    <property type="entry name" value="Glutamate racemase"/>
    <property type="match status" value="1"/>
</dbReference>
<evidence type="ECO:0000256" key="5">
    <source>
        <dbReference type="ARBA" id="ARBA00023235"/>
    </source>
</evidence>
<dbReference type="InterPro" id="IPR004391">
    <property type="entry name" value="Glu_race"/>
</dbReference>
<accession>A0A0R1UY87</accession>
<keyword evidence="6 7" id="KW-0961">Cell wall biogenesis/degradation</keyword>
<comment type="caution">
    <text evidence="8">The sequence shown here is derived from an EMBL/GenBank/DDBJ whole genome shotgun (WGS) entry which is preliminary data.</text>
</comment>
<evidence type="ECO:0000256" key="4">
    <source>
        <dbReference type="ARBA" id="ARBA00022984"/>
    </source>
</evidence>
<dbReference type="Pfam" id="PF01177">
    <property type="entry name" value="Asp_Glu_race"/>
    <property type="match status" value="1"/>
</dbReference>
<reference evidence="8 9" key="1">
    <citation type="journal article" date="2015" name="Genome Announc.">
        <title>Expanding the biotechnology potential of lactobacilli through comparative genomics of 213 strains and associated genera.</title>
        <authorList>
            <person name="Sun Z."/>
            <person name="Harris H.M."/>
            <person name="McCann A."/>
            <person name="Guo C."/>
            <person name="Argimon S."/>
            <person name="Zhang W."/>
            <person name="Yang X."/>
            <person name="Jeffery I.B."/>
            <person name="Cooney J.C."/>
            <person name="Kagawa T.F."/>
            <person name="Liu W."/>
            <person name="Song Y."/>
            <person name="Salvetti E."/>
            <person name="Wrobel A."/>
            <person name="Rasinkangas P."/>
            <person name="Parkhill J."/>
            <person name="Rea M.C."/>
            <person name="O'Sullivan O."/>
            <person name="Ritari J."/>
            <person name="Douillard F.P."/>
            <person name="Paul Ross R."/>
            <person name="Yang R."/>
            <person name="Briner A.E."/>
            <person name="Felis G.E."/>
            <person name="de Vos W.M."/>
            <person name="Barrangou R."/>
            <person name="Klaenhammer T.R."/>
            <person name="Caufield P.W."/>
            <person name="Cui Y."/>
            <person name="Zhang H."/>
            <person name="O'Toole P.W."/>
        </authorList>
    </citation>
    <scope>NUCLEOTIDE SEQUENCE [LARGE SCALE GENOMIC DNA]</scope>
    <source>
        <strain evidence="8 9">DSM 18793</strain>
    </source>
</reference>
<evidence type="ECO:0000313" key="9">
    <source>
        <dbReference type="Proteomes" id="UP000051084"/>
    </source>
</evidence>
<feature type="binding site" evidence="7">
    <location>
        <begin position="10"/>
        <end position="11"/>
    </location>
    <ligand>
        <name>substrate</name>
    </ligand>
</feature>
<dbReference type="HAMAP" id="MF_00258">
    <property type="entry name" value="Glu_racemase"/>
    <property type="match status" value="1"/>
</dbReference>
<protein>
    <recommendedName>
        <fullName evidence="2 7">Glutamate racemase</fullName>
        <ecNumber evidence="2 7">5.1.1.3</ecNumber>
    </recommendedName>
</protein>
<dbReference type="PATRIC" id="fig|1423742.4.peg.598"/>
<dbReference type="PROSITE" id="PS00924">
    <property type="entry name" value="ASP_GLU_RACEMASE_2"/>
    <property type="match status" value="1"/>
</dbReference>
<sequence length="265" mass="28005">MDNRPIGVMDSGIGGLSVVRQLKAQLPGESIMFIGDQGHFPYGTKTDETIQMFVQRIANYFVVHDVKLMVIACNTATAAALPLLRQTLPIPVIGVIEPGAQAALATGATQIGVIATDSTIHSGAYEQQLTYLNPTVQVTSLATQPLVRVVETGQTGTPAALAAVQTALAPLVNQPITALILGCTHFPFLTPEIQQVLGPQVTLVDPAIATVQAVQRHLEATQQLSNASQGHLMAYSTGELSDLQRGLAKWLPGVTPQSCAELKLD</sequence>
<dbReference type="PROSITE" id="PS00923">
    <property type="entry name" value="ASP_GLU_RACEMASE_1"/>
    <property type="match status" value="1"/>
</dbReference>
<comment type="similarity">
    <text evidence="7">Belongs to the aspartate/glutamate racemases family.</text>
</comment>
<name>A0A0R1UY87_9LACO</name>
<evidence type="ECO:0000256" key="6">
    <source>
        <dbReference type="ARBA" id="ARBA00023316"/>
    </source>
</evidence>
<dbReference type="InterPro" id="IPR015942">
    <property type="entry name" value="Asp/Glu/hydantoin_racemase"/>
</dbReference>
<dbReference type="STRING" id="417373.GCA_001570685_00353"/>
<dbReference type="InterPro" id="IPR018187">
    <property type="entry name" value="Asp/Glu_racemase_AS_1"/>
</dbReference>
<evidence type="ECO:0000256" key="2">
    <source>
        <dbReference type="ARBA" id="ARBA00013090"/>
    </source>
</evidence>
<comment type="pathway">
    <text evidence="7">Cell wall biogenesis; peptidoglycan biosynthesis.</text>
</comment>
<feature type="binding site" evidence="7">
    <location>
        <begin position="74"/>
        <end position="75"/>
    </location>
    <ligand>
        <name>substrate</name>
    </ligand>
</feature>
<evidence type="ECO:0000256" key="1">
    <source>
        <dbReference type="ARBA" id="ARBA00001602"/>
    </source>
</evidence>
<keyword evidence="3 7" id="KW-0133">Cell shape</keyword>
<comment type="function">
    <text evidence="7">Provides the (R)-glutamate required for cell wall biosynthesis.</text>
</comment>
<dbReference type="EMBL" id="AZGC01000013">
    <property type="protein sequence ID" value="KRL96136.1"/>
    <property type="molecule type" value="Genomic_DNA"/>
</dbReference>
<organism evidence="8 9">
    <name type="scientific">Limosilactobacillus equigenerosi DSM 18793 = JCM 14505</name>
    <dbReference type="NCBI Taxonomy" id="1423742"/>
    <lineage>
        <taxon>Bacteria</taxon>
        <taxon>Bacillati</taxon>
        <taxon>Bacillota</taxon>
        <taxon>Bacilli</taxon>
        <taxon>Lactobacillales</taxon>
        <taxon>Lactobacillaceae</taxon>
        <taxon>Limosilactobacillus</taxon>
    </lineage>
</organism>
<dbReference type="Gene3D" id="3.40.50.1860">
    <property type="match status" value="2"/>
</dbReference>
<dbReference type="InterPro" id="IPR033134">
    <property type="entry name" value="Asp/Glu_racemase_AS_2"/>
</dbReference>
<dbReference type="OrthoDB" id="9801055at2"/>
<dbReference type="SUPFAM" id="SSF53681">
    <property type="entry name" value="Aspartate/glutamate racemase"/>
    <property type="match status" value="2"/>
</dbReference>
<dbReference type="AlphaFoldDB" id="A0A0R1UY87"/>
<dbReference type="GO" id="GO:0008881">
    <property type="term" value="F:glutamate racemase activity"/>
    <property type="evidence" value="ECO:0007669"/>
    <property type="project" value="UniProtKB-UniRule"/>
</dbReference>
<feature type="binding site" evidence="7">
    <location>
        <begin position="184"/>
        <end position="185"/>
    </location>
    <ligand>
        <name>substrate</name>
    </ligand>
</feature>
<dbReference type="PANTHER" id="PTHR21198">
    <property type="entry name" value="GLUTAMATE RACEMASE"/>
    <property type="match status" value="1"/>
</dbReference>
<dbReference type="NCBIfam" id="TIGR00067">
    <property type="entry name" value="glut_race"/>
    <property type="match status" value="1"/>
</dbReference>
<feature type="active site" description="Proton donor/acceptor" evidence="7">
    <location>
        <position position="183"/>
    </location>
</feature>
<feature type="active site" description="Proton donor/acceptor" evidence="7">
    <location>
        <position position="73"/>
    </location>
</feature>
<evidence type="ECO:0000256" key="3">
    <source>
        <dbReference type="ARBA" id="ARBA00022960"/>
    </source>
</evidence>
<gene>
    <name evidence="7" type="primary">murI</name>
    <name evidence="8" type="ORF">FC21_GL000577</name>
</gene>
<feature type="binding site" evidence="7">
    <location>
        <begin position="42"/>
        <end position="43"/>
    </location>
    <ligand>
        <name>substrate</name>
    </ligand>
</feature>
<comment type="catalytic activity">
    <reaction evidence="1 7">
        <text>L-glutamate = D-glutamate</text>
        <dbReference type="Rhea" id="RHEA:12813"/>
        <dbReference type="ChEBI" id="CHEBI:29985"/>
        <dbReference type="ChEBI" id="CHEBI:29986"/>
        <dbReference type="EC" id="5.1.1.3"/>
    </reaction>
</comment>
<dbReference type="UniPathway" id="UPA00219"/>
<dbReference type="InterPro" id="IPR001920">
    <property type="entry name" value="Asp/Glu_race"/>
</dbReference>
<dbReference type="GO" id="GO:0008360">
    <property type="term" value="P:regulation of cell shape"/>
    <property type="evidence" value="ECO:0007669"/>
    <property type="project" value="UniProtKB-KW"/>
</dbReference>
<proteinExistence type="inferred from homology"/>
<dbReference type="GO" id="GO:0009252">
    <property type="term" value="P:peptidoglycan biosynthetic process"/>
    <property type="evidence" value="ECO:0007669"/>
    <property type="project" value="UniProtKB-UniRule"/>
</dbReference>
<dbReference type="Proteomes" id="UP000051084">
    <property type="component" value="Unassembled WGS sequence"/>
</dbReference>
<evidence type="ECO:0000313" key="8">
    <source>
        <dbReference type="EMBL" id="KRL96136.1"/>
    </source>
</evidence>
<dbReference type="RefSeq" id="WP_056995335.1">
    <property type="nucleotide sequence ID" value="NZ_AZGC01000013.1"/>
</dbReference>
<evidence type="ECO:0000256" key="7">
    <source>
        <dbReference type="HAMAP-Rule" id="MF_00258"/>
    </source>
</evidence>
<dbReference type="GO" id="GO:0071555">
    <property type="term" value="P:cell wall organization"/>
    <property type="evidence" value="ECO:0007669"/>
    <property type="project" value="UniProtKB-KW"/>
</dbReference>
<keyword evidence="4 7" id="KW-0573">Peptidoglycan synthesis</keyword>
<keyword evidence="5 7" id="KW-0413">Isomerase</keyword>